<dbReference type="Pfam" id="PF01541">
    <property type="entry name" value="GIY-YIG"/>
    <property type="match status" value="1"/>
</dbReference>
<sequence length="416" mass="48123">MLPIFIEKSKIPHKPGVYLYKNQQKQIIYVGKAVDLYSRVSSYFSGPQYPRTATLVKEIAGLETIIVESEVEALILEANLIKQYLPQYNIKLIDDKDYLYIKVSKEDFPKILTARKKELSGSLDYFGPFPSASTVKTTLKRLRRIFPWCTQGIGPRPCFYYHLGLCAGICAGVIKQKEYRQIIKRFIQFMKGNSKQLVDELTIDMNQASKTQKYEEAANLKKIIEGVNYLLQPNQVHLYLENPNFLDQQRRSSLCELQKVLNIKTSLARVEMYDISNIQGKNATGSMVVLTNGEIDKSQYRKFKIIISGRPNDVGMMSEMLNRRLKHREWPLPQLLLLDGGRGQARTAAFILKQINLQIPVFALAKQMEWLYHPEEEIIKLPKSSLAIRLLQKLRDEAHRFALNYHRQLRSKTLYT</sequence>
<evidence type="ECO:0008006" key="11">
    <source>
        <dbReference type="Google" id="ProtNLM"/>
    </source>
</evidence>
<dbReference type="InterPro" id="IPR035901">
    <property type="entry name" value="GIY-YIG_endonuc_sf"/>
</dbReference>
<evidence type="ECO:0000256" key="3">
    <source>
        <dbReference type="ARBA" id="ARBA00022769"/>
    </source>
</evidence>
<keyword evidence="4" id="KW-0267">Excision nuclease</keyword>
<comment type="caution">
    <text evidence="9">The sequence shown here is derived from an EMBL/GenBank/DDBJ whole genome shotgun (WGS) entry which is preliminary data.</text>
</comment>
<evidence type="ECO:0000256" key="5">
    <source>
        <dbReference type="ARBA" id="ARBA00023204"/>
    </source>
</evidence>
<dbReference type="InterPro" id="IPR050066">
    <property type="entry name" value="UvrABC_protein_C"/>
</dbReference>
<evidence type="ECO:0000256" key="4">
    <source>
        <dbReference type="ARBA" id="ARBA00022881"/>
    </source>
</evidence>
<dbReference type="InterPro" id="IPR000305">
    <property type="entry name" value="GIY-YIG_endonuc"/>
</dbReference>
<dbReference type="PANTHER" id="PTHR30562:SF1">
    <property type="entry name" value="UVRABC SYSTEM PROTEIN C"/>
    <property type="match status" value="1"/>
</dbReference>
<dbReference type="Gene3D" id="3.30.420.340">
    <property type="entry name" value="UvrC, RNAse H endonuclease domain"/>
    <property type="match status" value="1"/>
</dbReference>
<dbReference type="GO" id="GO:0009381">
    <property type="term" value="F:excinuclease ABC activity"/>
    <property type="evidence" value="ECO:0007669"/>
    <property type="project" value="InterPro"/>
</dbReference>
<dbReference type="FunFam" id="3.40.1440.10:FF:000001">
    <property type="entry name" value="UvrABC system protein C"/>
    <property type="match status" value="1"/>
</dbReference>
<dbReference type="InterPro" id="IPR036876">
    <property type="entry name" value="UVR_dom_sf"/>
</dbReference>
<proteinExistence type="predicted"/>
<dbReference type="PROSITE" id="PS50164">
    <property type="entry name" value="GIY_YIG"/>
    <property type="match status" value="1"/>
</dbReference>
<gene>
    <name evidence="9" type="ORF">A3B49_03690</name>
</gene>
<dbReference type="InterPro" id="IPR047296">
    <property type="entry name" value="GIY-YIG_UvrC_Cho"/>
</dbReference>
<feature type="domain" description="GIY-YIG" evidence="7">
    <location>
        <begin position="13"/>
        <end position="90"/>
    </location>
</feature>
<organism evidence="9 10">
    <name type="scientific">Candidatus Daviesbacteria bacterium RIFCSPLOWO2_01_FULL_40_24</name>
    <dbReference type="NCBI Taxonomy" id="1797787"/>
    <lineage>
        <taxon>Bacteria</taxon>
        <taxon>Candidatus Daviesiibacteriota</taxon>
    </lineage>
</organism>
<dbReference type="InterPro" id="IPR038476">
    <property type="entry name" value="UvrC_RNase_H_dom_sf"/>
</dbReference>
<dbReference type="Pfam" id="PF08459">
    <property type="entry name" value="UvrC_RNaseH_dom"/>
    <property type="match status" value="1"/>
</dbReference>
<dbReference type="GO" id="GO:0009380">
    <property type="term" value="C:excinuclease repair complex"/>
    <property type="evidence" value="ECO:0007669"/>
    <property type="project" value="TreeGrafter"/>
</dbReference>
<evidence type="ECO:0000259" key="6">
    <source>
        <dbReference type="PROSITE" id="PS50151"/>
    </source>
</evidence>
<feature type="domain" description="UvrC family homology region profile" evidence="8">
    <location>
        <begin position="247"/>
        <end position="352"/>
    </location>
</feature>
<dbReference type="SUPFAM" id="SSF82771">
    <property type="entry name" value="GIY-YIG endonuclease"/>
    <property type="match status" value="1"/>
</dbReference>
<dbReference type="AlphaFoldDB" id="A0A1F5MK53"/>
<dbReference type="PANTHER" id="PTHR30562">
    <property type="entry name" value="UVRC/OXIDOREDUCTASE"/>
    <property type="match status" value="1"/>
</dbReference>
<dbReference type="PROSITE" id="PS50165">
    <property type="entry name" value="UVRC"/>
    <property type="match status" value="1"/>
</dbReference>
<reference evidence="9 10" key="1">
    <citation type="journal article" date="2016" name="Nat. Commun.">
        <title>Thousands of microbial genomes shed light on interconnected biogeochemical processes in an aquifer system.</title>
        <authorList>
            <person name="Anantharaman K."/>
            <person name="Brown C.T."/>
            <person name="Hug L.A."/>
            <person name="Sharon I."/>
            <person name="Castelle C.J."/>
            <person name="Probst A.J."/>
            <person name="Thomas B.C."/>
            <person name="Singh A."/>
            <person name="Wilkins M.J."/>
            <person name="Karaoz U."/>
            <person name="Brodie E.L."/>
            <person name="Williams K.H."/>
            <person name="Hubbard S.S."/>
            <person name="Banfield J.F."/>
        </authorList>
    </citation>
    <scope>NUCLEOTIDE SEQUENCE [LARGE SCALE GENOMIC DNA]</scope>
</reference>
<keyword evidence="2" id="KW-0227">DNA damage</keyword>
<evidence type="ECO:0000259" key="8">
    <source>
        <dbReference type="PROSITE" id="PS50165"/>
    </source>
</evidence>
<dbReference type="Pfam" id="PF02151">
    <property type="entry name" value="UVR"/>
    <property type="match status" value="1"/>
</dbReference>
<dbReference type="InterPro" id="IPR001943">
    <property type="entry name" value="UVR_dom"/>
</dbReference>
<evidence type="ECO:0000256" key="2">
    <source>
        <dbReference type="ARBA" id="ARBA00022763"/>
    </source>
</evidence>
<accession>A0A1F5MK53</accession>
<dbReference type="GO" id="GO:0006289">
    <property type="term" value="P:nucleotide-excision repair"/>
    <property type="evidence" value="ECO:0007669"/>
    <property type="project" value="InterPro"/>
</dbReference>
<dbReference type="PROSITE" id="PS50151">
    <property type="entry name" value="UVR"/>
    <property type="match status" value="1"/>
</dbReference>
<dbReference type="Proteomes" id="UP000178017">
    <property type="component" value="Unassembled WGS sequence"/>
</dbReference>
<evidence type="ECO:0000256" key="1">
    <source>
        <dbReference type="ARBA" id="ARBA00022490"/>
    </source>
</evidence>
<dbReference type="InterPro" id="IPR001162">
    <property type="entry name" value="UvrC_RNase_H_dom"/>
</dbReference>
<dbReference type="CDD" id="cd10434">
    <property type="entry name" value="GIY-YIG_UvrC_Cho"/>
    <property type="match status" value="1"/>
</dbReference>
<keyword evidence="3" id="KW-0228">DNA excision</keyword>
<protein>
    <recommendedName>
        <fullName evidence="11">Excinuclease ABC subunit C</fullName>
    </recommendedName>
</protein>
<dbReference type="SMART" id="SM00465">
    <property type="entry name" value="GIYc"/>
    <property type="match status" value="1"/>
</dbReference>
<feature type="domain" description="UVR" evidence="6">
    <location>
        <begin position="195"/>
        <end position="230"/>
    </location>
</feature>
<keyword evidence="5" id="KW-0234">DNA repair</keyword>
<dbReference type="EMBL" id="MFDO01000012">
    <property type="protein sequence ID" value="OGE65670.1"/>
    <property type="molecule type" value="Genomic_DNA"/>
</dbReference>
<evidence type="ECO:0000259" key="7">
    <source>
        <dbReference type="PROSITE" id="PS50164"/>
    </source>
</evidence>
<evidence type="ECO:0000313" key="10">
    <source>
        <dbReference type="Proteomes" id="UP000178017"/>
    </source>
</evidence>
<keyword evidence="1" id="KW-0963">Cytoplasm</keyword>
<dbReference type="Gene3D" id="3.40.1440.10">
    <property type="entry name" value="GIY-YIG endonuclease"/>
    <property type="match status" value="1"/>
</dbReference>
<name>A0A1F5MK53_9BACT</name>
<dbReference type="SUPFAM" id="SSF46600">
    <property type="entry name" value="C-terminal UvrC-binding domain of UvrB"/>
    <property type="match status" value="1"/>
</dbReference>
<evidence type="ECO:0000313" key="9">
    <source>
        <dbReference type="EMBL" id="OGE65670.1"/>
    </source>
</evidence>